<comment type="caution">
    <text evidence="1">The sequence shown here is derived from an EMBL/GenBank/DDBJ whole genome shotgun (WGS) entry which is preliminary data.</text>
</comment>
<dbReference type="PANTHER" id="PTHR31901">
    <property type="entry name" value="GH3 DOMAIN-CONTAINING PROTEIN"/>
    <property type="match status" value="1"/>
</dbReference>
<dbReference type="OrthoDB" id="679297at2759"/>
<dbReference type="GO" id="GO:0016881">
    <property type="term" value="F:acid-amino acid ligase activity"/>
    <property type="evidence" value="ECO:0007669"/>
    <property type="project" value="TreeGrafter"/>
</dbReference>
<organism evidence="1 2">
    <name type="scientific">Olea europaea subsp. europaea</name>
    <dbReference type="NCBI Taxonomy" id="158383"/>
    <lineage>
        <taxon>Eukaryota</taxon>
        <taxon>Viridiplantae</taxon>
        <taxon>Streptophyta</taxon>
        <taxon>Embryophyta</taxon>
        <taxon>Tracheophyta</taxon>
        <taxon>Spermatophyta</taxon>
        <taxon>Magnoliopsida</taxon>
        <taxon>eudicotyledons</taxon>
        <taxon>Gunneridae</taxon>
        <taxon>Pentapetalae</taxon>
        <taxon>asterids</taxon>
        <taxon>lamiids</taxon>
        <taxon>Lamiales</taxon>
        <taxon>Oleaceae</taxon>
        <taxon>Oleeae</taxon>
        <taxon>Olea</taxon>
    </lineage>
</organism>
<gene>
    <name evidence="1" type="ORF">OLEA9_A036070</name>
</gene>
<dbReference type="Gramene" id="OE9A036070T1">
    <property type="protein sequence ID" value="OE9A036070C1"/>
    <property type="gene ID" value="OE9A036070"/>
</dbReference>
<name>A0A8S0QAK9_OLEEU</name>
<proteinExistence type="predicted"/>
<dbReference type="EMBL" id="CACTIH010001829">
    <property type="protein sequence ID" value="CAA2964766.1"/>
    <property type="molecule type" value="Genomic_DNA"/>
</dbReference>
<sequence>MASDSSLSTPLGQASCERFTEALRFIEEITSKADIRRIANGDRSPILCSYPIFEFLTSSGTSAGKRKLMPTIAKEMERRQNLYSLLMPVIHL</sequence>
<evidence type="ECO:0000313" key="1">
    <source>
        <dbReference type="EMBL" id="CAA2964766.1"/>
    </source>
</evidence>
<dbReference type="Proteomes" id="UP000594638">
    <property type="component" value="Unassembled WGS sequence"/>
</dbReference>
<dbReference type="AlphaFoldDB" id="A0A8S0QAK9"/>
<reference evidence="1 2" key="1">
    <citation type="submission" date="2019-12" db="EMBL/GenBank/DDBJ databases">
        <authorList>
            <person name="Alioto T."/>
            <person name="Alioto T."/>
            <person name="Gomez Garrido J."/>
        </authorList>
    </citation>
    <scope>NUCLEOTIDE SEQUENCE [LARGE SCALE GENOMIC DNA]</scope>
</reference>
<evidence type="ECO:0000313" key="2">
    <source>
        <dbReference type="Proteomes" id="UP000594638"/>
    </source>
</evidence>
<keyword evidence="2" id="KW-1185">Reference proteome</keyword>
<accession>A0A8S0QAK9</accession>
<dbReference type="PANTHER" id="PTHR31901:SF7">
    <property type="entry name" value="INDOLE-3-ACETIC ACID-AMIDO SYNTHETASE GH3.2-RELATED"/>
    <property type="match status" value="1"/>
</dbReference>
<dbReference type="InterPro" id="IPR004993">
    <property type="entry name" value="GH3"/>
</dbReference>
<protein>
    <submittedName>
        <fullName evidence="1">Uncharacterized protein</fullName>
    </submittedName>
</protein>
<dbReference type="GO" id="GO:0005737">
    <property type="term" value="C:cytoplasm"/>
    <property type="evidence" value="ECO:0007669"/>
    <property type="project" value="TreeGrafter"/>
</dbReference>
<dbReference type="Pfam" id="PF03321">
    <property type="entry name" value="GH3"/>
    <property type="match status" value="1"/>
</dbReference>